<accession>A0A2V4E0A8</accession>
<keyword evidence="3 4" id="KW-0704">Schiff base</keyword>
<dbReference type="AlphaFoldDB" id="A0A2V4E0A8"/>
<dbReference type="NCBIfam" id="TIGR01093">
    <property type="entry name" value="aroD"/>
    <property type="match status" value="1"/>
</dbReference>
<dbReference type="PANTHER" id="PTHR43699">
    <property type="entry name" value="3-DEHYDROQUINATE DEHYDRATASE"/>
    <property type="match status" value="1"/>
</dbReference>
<comment type="catalytic activity">
    <reaction evidence="1 4">
        <text>3-dehydroquinate = 3-dehydroshikimate + H2O</text>
        <dbReference type="Rhea" id="RHEA:21096"/>
        <dbReference type="ChEBI" id="CHEBI:15377"/>
        <dbReference type="ChEBI" id="CHEBI:16630"/>
        <dbReference type="ChEBI" id="CHEBI:32364"/>
        <dbReference type="EC" id="4.2.1.10"/>
    </reaction>
</comment>
<dbReference type="FunFam" id="3.20.20.70:FF:000047">
    <property type="entry name" value="3-dehydroquinate dehydratase"/>
    <property type="match status" value="1"/>
</dbReference>
<reference evidence="5 6" key="1">
    <citation type="submission" date="2018-05" db="EMBL/GenBank/DDBJ databases">
        <title>Reference genomes for bee gut microbiota database.</title>
        <authorList>
            <person name="Ellegaard K.M."/>
        </authorList>
    </citation>
    <scope>NUCLEOTIDE SEQUENCE [LARGE SCALE GENOMIC DNA]</scope>
    <source>
        <strain evidence="5 6">ESL0177</strain>
    </source>
</reference>
<dbReference type="Proteomes" id="UP000247483">
    <property type="component" value="Unassembled WGS sequence"/>
</dbReference>
<feature type="binding site" evidence="4">
    <location>
        <position position="82"/>
    </location>
    <ligand>
        <name>3-dehydroquinate</name>
        <dbReference type="ChEBI" id="CHEBI:32364"/>
    </ligand>
</feature>
<dbReference type="RefSeq" id="WP_110423611.1">
    <property type="nucleotide sequence ID" value="NZ_QGLP01000005.1"/>
</dbReference>
<keyword evidence="4" id="KW-0057">Aromatic amino acid biosynthesis</keyword>
<feature type="binding site" evidence="4">
    <location>
        <begin position="46"/>
        <end position="48"/>
    </location>
    <ligand>
        <name>3-dehydroquinate</name>
        <dbReference type="ChEBI" id="CHEBI:32364"/>
    </ligand>
</feature>
<comment type="caution">
    <text evidence="4">Lacks conserved residue(s) required for the propagation of feature annotation.</text>
</comment>
<feature type="active site" description="Schiff-base intermediate with substrate" evidence="4">
    <location>
        <position position="170"/>
    </location>
</feature>
<sequence length="254" mass="28128">MTKITVKGLDIGVGAPKIIVPIVGKTEQELVNEAEFLTQIDFDMVEWRVDHFQNVDDVEKVKQTANKLHAIIGHKPILFTFRTANEGGVYPASVEFYINLNKQMIKTGLIDLVDIEVFTGDPYVEEIVELAHQHNVLVIASNHDFDKTPAKDEIVARLRKMQDLGVDIPKIAVMPRSREDVINLLAATAEMKDKYARKPLITMSMAGKGAISRVAGETFGSDLTFGAAKNASAPGQLDVKELRQILNILHRSLA</sequence>
<evidence type="ECO:0000313" key="6">
    <source>
        <dbReference type="Proteomes" id="UP000247483"/>
    </source>
</evidence>
<proteinExistence type="inferred from homology"/>
<evidence type="ECO:0000256" key="4">
    <source>
        <dbReference type="HAMAP-Rule" id="MF_00214"/>
    </source>
</evidence>
<evidence type="ECO:0000256" key="1">
    <source>
        <dbReference type="ARBA" id="ARBA00001864"/>
    </source>
</evidence>
<evidence type="ECO:0000256" key="2">
    <source>
        <dbReference type="ARBA" id="ARBA00023239"/>
    </source>
</evidence>
<feature type="binding site" evidence="4">
    <location>
        <position position="232"/>
    </location>
    <ligand>
        <name>3-dehydroquinate</name>
        <dbReference type="ChEBI" id="CHEBI:32364"/>
    </ligand>
</feature>
<dbReference type="InterPro" id="IPR001381">
    <property type="entry name" value="DHquinase_I"/>
</dbReference>
<dbReference type="GO" id="GO:0009423">
    <property type="term" value="P:chorismate biosynthetic process"/>
    <property type="evidence" value="ECO:0007669"/>
    <property type="project" value="UniProtKB-UniRule"/>
</dbReference>
<dbReference type="Pfam" id="PF01487">
    <property type="entry name" value="DHquinase_I"/>
    <property type="match status" value="1"/>
</dbReference>
<dbReference type="SUPFAM" id="SSF51569">
    <property type="entry name" value="Aldolase"/>
    <property type="match status" value="1"/>
</dbReference>
<comment type="pathway">
    <text evidence="4">Metabolic intermediate biosynthesis; chorismate biosynthesis; chorismate from D-erythrose 4-phosphate and phosphoenolpyruvate: step 3/7.</text>
</comment>
<evidence type="ECO:0000313" key="5">
    <source>
        <dbReference type="EMBL" id="PXZ04286.1"/>
    </source>
</evidence>
<comment type="similarity">
    <text evidence="4">Belongs to the type-I 3-dehydroquinase family.</text>
</comment>
<feature type="binding site" evidence="4">
    <location>
        <position position="213"/>
    </location>
    <ligand>
        <name>3-dehydroquinate</name>
        <dbReference type="ChEBI" id="CHEBI:32364"/>
    </ligand>
</feature>
<name>A0A2V4E0A8_9GAMM</name>
<dbReference type="GO" id="GO:0008652">
    <property type="term" value="P:amino acid biosynthetic process"/>
    <property type="evidence" value="ECO:0007669"/>
    <property type="project" value="UniProtKB-KW"/>
</dbReference>
<feature type="binding site" evidence="4">
    <location>
        <position position="236"/>
    </location>
    <ligand>
        <name>3-dehydroquinate</name>
        <dbReference type="ChEBI" id="CHEBI:32364"/>
    </ligand>
</feature>
<gene>
    <name evidence="4" type="primary">aroD</name>
    <name evidence="5" type="ORF">DKK79_07955</name>
</gene>
<evidence type="ECO:0000256" key="3">
    <source>
        <dbReference type="ARBA" id="ARBA00023270"/>
    </source>
</evidence>
<keyword evidence="2 4" id="KW-0456">Lyase</keyword>
<dbReference type="UniPathway" id="UPA00053">
    <property type="reaction ID" value="UER00086"/>
</dbReference>
<dbReference type="HAMAP" id="MF_00214">
    <property type="entry name" value="AroD"/>
    <property type="match status" value="1"/>
</dbReference>
<dbReference type="PANTHER" id="PTHR43699:SF1">
    <property type="entry name" value="3-DEHYDROQUINATE DEHYDRATASE"/>
    <property type="match status" value="1"/>
</dbReference>
<dbReference type="GO" id="GO:0009073">
    <property type="term" value="P:aromatic amino acid family biosynthetic process"/>
    <property type="evidence" value="ECO:0007669"/>
    <property type="project" value="UniProtKB-KW"/>
</dbReference>
<dbReference type="GO" id="GO:0003855">
    <property type="term" value="F:3-dehydroquinate dehydratase activity"/>
    <property type="evidence" value="ECO:0007669"/>
    <property type="project" value="UniProtKB-UniRule"/>
</dbReference>
<comment type="caution">
    <text evidence="5">The sequence shown here is derived from an EMBL/GenBank/DDBJ whole genome shotgun (WGS) entry which is preliminary data.</text>
</comment>
<dbReference type="EMBL" id="QGLP01000005">
    <property type="protein sequence ID" value="PXZ04286.1"/>
    <property type="molecule type" value="Genomic_DNA"/>
</dbReference>
<comment type="subunit">
    <text evidence="4">Homodimer.</text>
</comment>
<dbReference type="PROSITE" id="PS01028">
    <property type="entry name" value="DEHYDROQUINASE_I"/>
    <property type="match status" value="1"/>
</dbReference>
<keyword evidence="4" id="KW-0028">Amino-acid biosynthesis</keyword>
<protein>
    <recommendedName>
        <fullName evidence="4">3-dehydroquinate dehydratase</fullName>
        <shortName evidence="4">3-dehydroquinase</shortName>
        <ecNumber evidence="4">4.2.1.10</ecNumber>
    </recommendedName>
    <alternativeName>
        <fullName evidence="4">Type I DHQase</fullName>
    </alternativeName>
    <alternativeName>
        <fullName evidence="4">Type I dehydroquinase</fullName>
        <shortName evidence="4">DHQ1</shortName>
    </alternativeName>
</protein>
<dbReference type="InterPro" id="IPR050146">
    <property type="entry name" value="Type-I_3-dehydroquinase"/>
</dbReference>
<feature type="active site" description="Proton donor/acceptor" evidence="4">
    <location>
        <position position="143"/>
    </location>
</feature>
<dbReference type="InterPro" id="IPR018508">
    <property type="entry name" value="3-dehydroquinate_DH_AS"/>
</dbReference>
<organism evidence="5 6">
    <name type="scientific">Gilliamella apicola</name>
    <dbReference type="NCBI Taxonomy" id="1196095"/>
    <lineage>
        <taxon>Bacteria</taxon>
        <taxon>Pseudomonadati</taxon>
        <taxon>Pseudomonadota</taxon>
        <taxon>Gammaproteobacteria</taxon>
        <taxon>Orbales</taxon>
        <taxon>Orbaceae</taxon>
        <taxon>Gilliamella</taxon>
    </lineage>
</organism>
<dbReference type="InterPro" id="IPR013785">
    <property type="entry name" value="Aldolase_TIM"/>
</dbReference>
<dbReference type="GO" id="GO:0046279">
    <property type="term" value="P:3,4-dihydroxybenzoate biosynthetic process"/>
    <property type="evidence" value="ECO:0007669"/>
    <property type="project" value="TreeGrafter"/>
</dbReference>
<comment type="function">
    <text evidence="4">Involved in the third step of the chorismate pathway, which leads to the biosynthesis of aromatic amino acids. Catalyzes the cis-dehydration of 3-dehydroquinate (DHQ) and introduces the first double bond of the aromatic ring to yield 3-dehydroshikimate.</text>
</comment>
<dbReference type="Gene3D" id="3.20.20.70">
    <property type="entry name" value="Aldolase class I"/>
    <property type="match status" value="1"/>
</dbReference>
<dbReference type="EC" id="4.2.1.10" evidence="4"/>
<dbReference type="CDD" id="cd00502">
    <property type="entry name" value="DHQase_I"/>
    <property type="match status" value="1"/>
</dbReference>